<dbReference type="InterPro" id="IPR038933">
    <property type="entry name" value="Ovate"/>
</dbReference>
<evidence type="ECO:0000256" key="7">
    <source>
        <dbReference type="SAM" id="MobiDB-lite"/>
    </source>
</evidence>
<organism evidence="9 10">
    <name type="scientific">Manihot esculenta</name>
    <name type="common">Cassava</name>
    <name type="synonym">Jatropha manihot</name>
    <dbReference type="NCBI Taxonomy" id="3983"/>
    <lineage>
        <taxon>Eukaryota</taxon>
        <taxon>Viridiplantae</taxon>
        <taxon>Streptophyta</taxon>
        <taxon>Embryophyta</taxon>
        <taxon>Tracheophyta</taxon>
        <taxon>Spermatophyta</taxon>
        <taxon>Magnoliopsida</taxon>
        <taxon>eudicotyledons</taxon>
        <taxon>Gunneridae</taxon>
        <taxon>Pentapetalae</taxon>
        <taxon>rosids</taxon>
        <taxon>fabids</taxon>
        <taxon>Malpighiales</taxon>
        <taxon>Euphorbiaceae</taxon>
        <taxon>Crotonoideae</taxon>
        <taxon>Manihoteae</taxon>
        <taxon>Manihot</taxon>
    </lineage>
</organism>
<feature type="region of interest" description="Disordered" evidence="7">
    <location>
        <begin position="20"/>
        <end position="83"/>
    </location>
</feature>
<comment type="subcellular location">
    <subcellularLocation>
        <location evidence="1 6">Nucleus</location>
    </subcellularLocation>
</comment>
<evidence type="ECO:0000256" key="3">
    <source>
        <dbReference type="ARBA" id="ARBA00023015"/>
    </source>
</evidence>
<sequence>MPSTKKKFLSKTVLTAANSGCGCRRSKPSDVHEPSAVPRSAVSHQTDPPTCISSSSTRHKSGGNEESCTSTITTSVSDENDPKDSKIINSIAVVKDSNDPYQDFRHSMLQMIFEKEIYSKDDLQELLNCFLELNSPYHHGLIIQAFTEIWNDVISKKLNKSQN</sequence>
<accession>A0A2C9V221</accession>
<comment type="caution">
    <text evidence="9">The sequence shown here is derived from an EMBL/GenBank/DDBJ whole genome shotgun (WGS) entry which is preliminary data.</text>
</comment>
<reference evidence="10" key="1">
    <citation type="journal article" date="2016" name="Nat. Biotechnol.">
        <title>Sequencing wild and cultivated cassava and related species reveals extensive interspecific hybridization and genetic diversity.</title>
        <authorList>
            <person name="Bredeson J.V."/>
            <person name="Lyons J.B."/>
            <person name="Prochnik S.E."/>
            <person name="Wu G.A."/>
            <person name="Ha C.M."/>
            <person name="Edsinger-Gonzales E."/>
            <person name="Grimwood J."/>
            <person name="Schmutz J."/>
            <person name="Rabbi I.Y."/>
            <person name="Egesi C."/>
            <person name="Nauluvula P."/>
            <person name="Lebot V."/>
            <person name="Ndunguru J."/>
            <person name="Mkamilo G."/>
            <person name="Bart R.S."/>
            <person name="Setter T.L."/>
            <person name="Gleadow R.M."/>
            <person name="Kulakow P."/>
            <person name="Ferguson M.E."/>
            <person name="Rounsley S."/>
            <person name="Rokhsar D.S."/>
        </authorList>
    </citation>
    <scope>NUCLEOTIDE SEQUENCE [LARGE SCALE GENOMIC DNA]</scope>
    <source>
        <strain evidence="10">cv. AM560-2</strain>
    </source>
</reference>
<dbReference type="Gramene" id="Manes.11G165100.3.v8.1">
    <property type="protein sequence ID" value="Manes.11G165100.3.v8.1.CDS.1"/>
    <property type="gene ID" value="Manes.11G165100.v8.1"/>
</dbReference>
<name>A0A2C9V221_MANES</name>
<gene>
    <name evidence="9" type="ORF">MANES_11G165100v8</name>
</gene>
<dbReference type="PANTHER" id="PTHR33057">
    <property type="entry name" value="TRANSCRIPTION REPRESSOR OFP7-RELATED"/>
    <property type="match status" value="1"/>
</dbReference>
<keyword evidence="3 6" id="KW-0805">Transcription regulation</keyword>
<evidence type="ECO:0000256" key="2">
    <source>
        <dbReference type="ARBA" id="ARBA00022491"/>
    </source>
</evidence>
<feature type="compositionally biased region" description="Polar residues" evidence="7">
    <location>
        <begin position="64"/>
        <end position="77"/>
    </location>
</feature>
<evidence type="ECO:0000313" key="9">
    <source>
        <dbReference type="EMBL" id="OAY38242.1"/>
    </source>
</evidence>
<dbReference type="OMA" id="CFLHLNA"/>
<evidence type="ECO:0000256" key="1">
    <source>
        <dbReference type="ARBA" id="ARBA00004123"/>
    </source>
</evidence>
<keyword evidence="10" id="KW-1185">Reference proteome</keyword>
<dbReference type="PANTHER" id="PTHR33057:SF211">
    <property type="entry name" value="TRANSCRIPTION REPRESSOR"/>
    <property type="match status" value="1"/>
</dbReference>
<evidence type="ECO:0000256" key="6">
    <source>
        <dbReference type="RuleBase" id="RU367028"/>
    </source>
</evidence>
<keyword evidence="5 6" id="KW-0539">Nucleus</keyword>
<dbReference type="STRING" id="3983.A0A2C9V221"/>
<dbReference type="AlphaFoldDB" id="A0A2C9V221"/>
<keyword evidence="4 6" id="KW-0804">Transcription</keyword>
<proteinExistence type="predicted"/>
<keyword evidence="2 6" id="KW-0678">Repressor</keyword>
<dbReference type="GO" id="GO:0045892">
    <property type="term" value="P:negative regulation of DNA-templated transcription"/>
    <property type="evidence" value="ECO:0007669"/>
    <property type="project" value="UniProtKB-UniRule"/>
</dbReference>
<feature type="compositionally biased region" description="Polar residues" evidence="7">
    <location>
        <begin position="42"/>
        <end position="56"/>
    </location>
</feature>
<dbReference type="NCBIfam" id="TIGR01568">
    <property type="entry name" value="A_thal_3678"/>
    <property type="match status" value="1"/>
</dbReference>
<dbReference type="InterPro" id="IPR006458">
    <property type="entry name" value="Ovate_C"/>
</dbReference>
<dbReference type="EMBL" id="CM004397">
    <property type="protein sequence ID" value="OAY38242.1"/>
    <property type="molecule type" value="Genomic_DNA"/>
</dbReference>
<protein>
    <recommendedName>
        <fullName evidence="6">Transcription repressor</fullName>
    </recommendedName>
    <alternativeName>
        <fullName evidence="6">Ovate family protein</fullName>
    </alternativeName>
</protein>
<evidence type="ECO:0000256" key="5">
    <source>
        <dbReference type="ARBA" id="ARBA00023242"/>
    </source>
</evidence>
<dbReference type="Proteomes" id="UP000091857">
    <property type="component" value="Chromosome 11"/>
</dbReference>
<evidence type="ECO:0000256" key="4">
    <source>
        <dbReference type="ARBA" id="ARBA00023163"/>
    </source>
</evidence>
<evidence type="ECO:0000259" key="8">
    <source>
        <dbReference type="PROSITE" id="PS51754"/>
    </source>
</evidence>
<dbReference type="PROSITE" id="PS51754">
    <property type="entry name" value="OVATE"/>
    <property type="match status" value="1"/>
</dbReference>
<dbReference type="Pfam" id="PF04844">
    <property type="entry name" value="Ovate"/>
    <property type="match status" value="1"/>
</dbReference>
<dbReference type="PROSITE" id="PS51257">
    <property type="entry name" value="PROKAR_LIPOPROTEIN"/>
    <property type="match status" value="1"/>
</dbReference>
<dbReference type="GO" id="GO:0005634">
    <property type="term" value="C:nucleus"/>
    <property type="evidence" value="ECO:0007669"/>
    <property type="project" value="UniProtKB-SubCell"/>
</dbReference>
<comment type="function">
    <text evidence="6">Transcriptional repressor that regulates multiple aspects of plant growth and development.</text>
</comment>
<feature type="domain" description="OVATE" evidence="8">
    <location>
        <begin position="93"/>
        <end position="152"/>
    </location>
</feature>
<evidence type="ECO:0000313" key="10">
    <source>
        <dbReference type="Proteomes" id="UP000091857"/>
    </source>
</evidence>